<reference evidence="12" key="3">
    <citation type="submission" date="2021-05" db="EMBL/GenBank/DDBJ databases">
        <title>Protein family content uncovers lineage relationships and bacterial pathway maintenance mechanisms in DPANN archaea.</title>
        <authorList>
            <person name="Castelle C.J."/>
            <person name="Meheust R."/>
            <person name="Jaffe A.L."/>
            <person name="Seitz K."/>
            <person name="Gong X."/>
            <person name="Baker B.J."/>
            <person name="Banfield J.F."/>
        </authorList>
    </citation>
    <scope>NUCLEOTIDE SEQUENCE</scope>
    <source>
        <strain evidence="12">RIFCSPLOWO2_01_FULL_58_19</strain>
    </source>
</reference>
<evidence type="ECO:0000313" key="13">
    <source>
        <dbReference type="Proteomes" id="UP000564964"/>
    </source>
</evidence>
<gene>
    <name evidence="9" type="primary">eif2b</name>
    <name evidence="11" type="ORF">HA252_06095</name>
    <name evidence="12" type="ORF">J4203_00735</name>
</gene>
<feature type="domain" description="Translation initiation factor IF2/IF5" evidence="10">
    <location>
        <begin position="21"/>
        <end position="128"/>
    </location>
</feature>
<evidence type="ECO:0000256" key="2">
    <source>
        <dbReference type="ARBA" id="ARBA00010397"/>
    </source>
</evidence>
<dbReference type="PANTHER" id="PTHR23001">
    <property type="entry name" value="EUKARYOTIC TRANSLATION INITIATION FACTOR"/>
    <property type="match status" value="1"/>
</dbReference>
<dbReference type="SMART" id="SM00653">
    <property type="entry name" value="eIF2B_5"/>
    <property type="match status" value="1"/>
</dbReference>
<protein>
    <recommendedName>
        <fullName evidence="4 9">Translation initiation factor 2 subunit beta</fullName>
    </recommendedName>
    <alternativeName>
        <fullName evidence="7 9">aIF2-beta</fullName>
    </alternativeName>
    <alternativeName>
        <fullName evidence="8 9">eIF-2-beta</fullName>
    </alternativeName>
</protein>
<evidence type="ECO:0000256" key="8">
    <source>
        <dbReference type="ARBA" id="ARBA00032408"/>
    </source>
</evidence>
<comment type="similarity">
    <text evidence="2 9">Belongs to the eIF-2-beta/eIF-5 family.</text>
</comment>
<dbReference type="InterPro" id="IPR002735">
    <property type="entry name" value="Transl_init_fac_IF2/IF5_dom"/>
</dbReference>
<dbReference type="InterPro" id="IPR004458">
    <property type="entry name" value="TIF2_bsu_arc"/>
</dbReference>
<dbReference type="NCBIfam" id="NF003067">
    <property type="entry name" value="PRK03988.1"/>
    <property type="match status" value="1"/>
</dbReference>
<accession>A0A7J4JGY3</accession>
<dbReference type="EMBL" id="JAGVWE010000002">
    <property type="protein sequence ID" value="MBS3062372.1"/>
    <property type="molecule type" value="Genomic_DNA"/>
</dbReference>
<evidence type="ECO:0000256" key="3">
    <source>
        <dbReference type="ARBA" id="ARBA00011243"/>
    </source>
</evidence>
<dbReference type="InterPro" id="IPR016189">
    <property type="entry name" value="Transl_init_fac_IF2/IF5_N"/>
</dbReference>
<dbReference type="Proteomes" id="UP000678237">
    <property type="component" value="Unassembled WGS sequence"/>
</dbReference>
<comment type="caution">
    <text evidence="11">The sequence shown here is derived from an EMBL/GenBank/DDBJ whole genome shotgun (WGS) entry which is preliminary data.</text>
</comment>
<comment type="subunit">
    <text evidence="3 9">Heterotrimer composed of an alpha, a beta and a gamma chain.</text>
</comment>
<evidence type="ECO:0000256" key="6">
    <source>
        <dbReference type="ARBA" id="ARBA00022917"/>
    </source>
</evidence>
<reference evidence="12" key="2">
    <citation type="submission" date="2021-03" db="EMBL/GenBank/DDBJ databases">
        <authorList>
            <person name="Jaffe A."/>
        </authorList>
    </citation>
    <scope>NUCLEOTIDE SEQUENCE</scope>
    <source>
        <strain evidence="12">RIFCSPLOWO2_01_FULL_58_19</strain>
    </source>
</reference>
<dbReference type="InterPro" id="IPR016190">
    <property type="entry name" value="Transl_init_fac_IF2/IF5_Zn-bd"/>
</dbReference>
<evidence type="ECO:0000313" key="11">
    <source>
        <dbReference type="EMBL" id="HIH16948.1"/>
    </source>
</evidence>
<dbReference type="SUPFAM" id="SSF100966">
    <property type="entry name" value="Translation initiation factor 2 beta, aIF2beta, N-terminal domain"/>
    <property type="match status" value="1"/>
</dbReference>
<evidence type="ECO:0000259" key="10">
    <source>
        <dbReference type="SMART" id="SM00653"/>
    </source>
</evidence>
<sequence length="134" mass="15262">MEYSRMLERAYMSLPKESLTKERFQMPAVDSMIQGSKTLVRNFDQLLKAMERTEEHVCKFLTKEFGTAVSPDKGKLVLNGKFGLIQVTHAFESYLKQYVLCHECGKPDTHIMGEHGVKMLKCQACGAMSPVRKL</sequence>
<dbReference type="AlphaFoldDB" id="A0A7J4JGY3"/>
<organism evidence="11 13">
    <name type="scientific">Candidatus Iainarchaeum sp</name>
    <dbReference type="NCBI Taxonomy" id="3101447"/>
    <lineage>
        <taxon>Archaea</taxon>
        <taxon>Candidatus Iainarchaeota</taxon>
        <taxon>Candidatus Iainarchaeia</taxon>
        <taxon>Candidatus Iainarchaeales</taxon>
        <taxon>Candidatus Iainarchaeaceae</taxon>
        <taxon>Candidatus Iainarchaeum</taxon>
    </lineage>
</organism>
<dbReference type="HAMAP" id="MF_00232">
    <property type="entry name" value="eIF_2_beta"/>
    <property type="match status" value="1"/>
</dbReference>
<keyword evidence="6 9" id="KW-0648">Protein biosynthesis</keyword>
<dbReference type="GO" id="GO:0003743">
    <property type="term" value="F:translation initiation factor activity"/>
    <property type="evidence" value="ECO:0007669"/>
    <property type="project" value="UniProtKB-UniRule"/>
</dbReference>
<evidence type="ECO:0000256" key="7">
    <source>
        <dbReference type="ARBA" id="ARBA00031466"/>
    </source>
</evidence>
<evidence type="ECO:0000256" key="1">
    <source>
        <dbReference type="ARBA" id="ARBA00003323"/>
    </source>
</evidence>
<proteinExistence type="inferred from homology"/>
<keyword evidence="5 9" id="KW-0396">Initiation factor</keyword>
<dbReference type="PANTHER" id="PTHR23001:SF3">
    <property type="entry name" value="EUKARYOTIC TRANSLATION INITIATION FACTOR 2 SUBUNIT 2"/>
    <property type="match status" value="1"/>
</dbReference>
<name>A0A7J4JGY3_9ARCH</name>
<reference evidence="13" key="1">
    <citation type="journal article" date="2020" name="bioRxiv">
        <title>A rank-normalized archaeal taxonomy based on genome phylogeny resolves widespread incomplete and uneven classifications.</title>
        <authorList>
            <person name="Rinke C."/>
            <person name="Chuvochina M."/>
            <person name="Mussig A.J."/>
            <person name="Chaumeil P.-A."/>
            <person name="Waite D.W."/>
            <person name="Whitman W.B."/>
            <person name="Parks D.H."/>
            <person name="Hugenholtz P."/>
        </authorList>
    </citation>
    <scope>NUCLEOTIDE SEQUENCE [LARGE SCALE GENOMIC DNA]</scope>
</reference>
<evidence type="ECO:0000256" key="9">
    <source>
        <dbReference type="HAMAP-Rule" id="MF_00232"/>
    </source>
</evidence>
<dbReference type="Gene3D" id="3.30.30.170">
    <property type="match status" value="1"/>
</dbReference>
<dbReference type="EMBL" id="DUGH01000146">
    <property type="protein sequence ID" value="HIH16948.1"/>
    <property type="molecule type" value="Genomic_DNA"/>
</dbReference>
<evidence type="ECO:0000256" key="5">
    <source>
        <dbReference type="ARBA" id="ARBA00022540"/>
    </source>
</evidence>
<evidence type="ECO:0000313" key="12">
    <source>
        <dbReference type="EMBL" id="MBS3062372.1"/>
    </source>
</evidence>
<dbReference type="SUPFAM" id="SSF75689">
    <property type="entry name" value="Zinc-binding domain of translation initiation factor 2 beta"/>
    <property type="match status" value="1"/>
</dbReference>
<dbReference type="NCBIfam" id="TIGR00311">
    <property type="entry name" value="aIF-2beta"/>
    <property type="match status" value="1"/>
</dbReference>
<dbReference type="Pfam" id="PF01873">
    <property type="entry name" value="eIF-5_eIF-2B"/>
    <property type="match status" value="1"/>
</dbReference>
<dbReference type="InterPro" id="IPR045196">
    <property type="entry name" value="IF2/IF5"/>
</dbReference>
<dbReference type="Proteomes" id="UP000564964">
    <property type="component" value="Unassembled WGS sequence"/>
</dbReference>
<comment type="function">
    <text evidence="1 9">eIF-2 functions in the early steps of protein synthesis by forming a ternary complex with GTP and initiator tRNA.</text>
</comment>
<evidence type="ECO:0000256" key="4">
    <source>
        <dbReference type="ARBA" id="ARBA00022314"/>
    </source>
</evidence>